<reference evidence="2 3" key="1">
    <citation type="submission" date="2015-09" db="EMBL/GenBank/DDBJ databases">
        <title>Genome of Desulfovibrio dechloracetivorans BerOc1, a mercury methylating strain isolated from highly hydrocarbons and metals contaminated coastal sediments.</title>
        <authorList>
            <person name="Goni Urriza M."/>
            <person name="Gassie C."/>
            <person name="Bouchez O."/>
            <person name="Klopp C."/>
            <person name="Ranchou-Peyruse A."/>
            <person name="Remy G."/>
        </authorList>
    </citation>
    <scope>NUCLEOTIDE SEQUENCE [LARGE SCALE GENOMIC DNA]</scope>
    <source>
        <strain evidence="2 3">BerOc1</strain>
    </source>
</reference>
<evidence type="ECO:0000313" key="2">
    <source>
        <dbReference type="EMBL" id="OIQ49567.1"/>
    </source>
</evidence>
<feature type="domain" description="RsbT co-antagonist protein RsbRD N-terminal" evidence="1">
    <location>
        <begin position="13"/>
        <end position="149"/>
    </location>
</feature>
<evidence type="ECO:0000259" key="1">
    <source>
        <dbReference type="Pfam" id="PF14361"/>
    </source>
</evidence>
<dbReference type="Proteomes" id="UP000181901">
    <property type="component" value="Unassembled WGS sequence"/>
</dbReference>
<dbReference type="AlphaFoldDB" id="A0A1J5N8E9"/>
<dbReference type="OrthoDB" id="1724246at2"/>
<organism evidence="2 3">
    <name type="scientific">Pseudodesulfovibrio hydrargyri</name>
    <dbReference type="NCBI Taxonomy" id="2125990"/>
    <lineage>
        <taxon>Bacteria</taxon>
        <taxon>Pseudomonadati</taxon>
        <taxon>Thermodesulfobacteriota</taxon>
        <taxon>Desulfovibrionia</taxon>
        <taxon>Desulfovibrionales</taxon>
        <taxon>Desulfovibrionaceae</taxon>
    </lineage>
</organism>
<proteinExistence type="predicted"/>
<comment type="caution">
    <text evidence="2">The sequence shown here is derived from an EMBL/GenBank/DDBJ whole genome shotgun (WGS) entry which is preliminary data.</text>
</comment>
<protein>
    <recommendedName>
        <fullName evidence="1">RsbT co-antagonist protein RsbRD N-terminal domain-containing protein</fullName>
    </recommendedName>
</protein>
<dbReference type="RefSeq" id="WP_071545069.1">
    <property type="nucleotide sequence ID" value="NZ_LKAQ01000004.1"/>
</dbReference>
<sequence>MTFESTLAERKAELSQKWAELVLRTYPKETQKVWTRQKDRFQNPVGAAIIEATGELFDHLIDWRDAEGMAKSLDKLIRIRAVQDFTPSQAISFVFLLKKLLRDEFFRPMKKDGTLEELLRFEAKVDNLAMMSFDIYSKSREEVFRFRVEEVKRAQSSLLRKAGMVADVTVDKSAD</sequence>
<accession>A0A1J5N8E9</accession>
<evidence type="ECO:0000313" key="3">
    <source>
        <dbReference type="Proteomes" id="UP000181901"/>
    </source>
</evidence>
<dbReference type="Pfam" id="PF14361">
    <property type="entry name" value="RsbRD_N"/>
    <property type="match status" value="1"/>
</dbReference>
<dbReference type="EMBL" id="LKAQ01000004">
    <property type="protein sequence ID" value="OIQ49567.1"/>
    <property type="molecule type" value="Genomic_DNA"/>
</dbReference>
<name>A0A1J5N8E9_9BACT</name>
<dbReference type="InterPro" id="IPR025751">
    <property type="entry name" value="RsbRD_N_dom"/>
</dbReference>
<gene>
    <name evidence="2" type="ORF">BerOc1_01492</name>
</gene>
<keyword evidence="3" id="KW-1185">Reference proteome</keyword>